<keyword evidence="2" id="KW-0963">Cytoplasm</keyword>
<feature type="coiled-coil region" evidence="3">
    <location>
        <begin position="388"/>
        <end position="415"/>
    </location>
</feature>
<sequence>MAAARKYAALPDLDQAPDVYETPDLADDVSTIPATSARSPSVGSDGGRAADEDDDESGVVRTKVDRDRAFSRFQDSKVNARKADFSDRLNSSRQYYKTSSRRRRRKAYTNGHDGEYDELSDDEEEETLDHKLARLKREIEEARIELAEKDEDRELFSDAPENRIDDDMEEHTLDSISKLSEALDAIYTSRNGFGKGPAGDLIRTISKLGASEVPARSTQTQAGPIAPPTASSLEQQAQLAQAFAKVAEFDTRLSFLEHALGLSGESMSSSSSDLQKPILQTLATLDRQIQTLTNSSASVDAASSKTRKLIEQTEHLLKAKSEYDAINHPTTDDAENVSKINALHGTLATIDSLAPTLPLVLDRMRTLRLLHANAAEAGSILDGIEKRQAEQASEIKQWREALDQVEKKVKSGESELAENIKGVESWVKELEARMSKLS</sequence>
<keyword evidence="3" id="KW-0175">Coiled coil</keyword>
<dbReference type="RefSeq" id="XP_016213950.1">
    <property type="nucleotide sequence ID" value="XM_016358332.1"/>
</dbReference>
<dbReference type="AlphaFoldDB" id="A0A0D1XND0"/>
<dbReference type="GO" id="GO:0005869">
    <property type="term" value="C:dynactin complex"/>
    <property type="evidence" value="ECO:0007669"/>
    <property type="project" value="InterPro"/>
</dbReference>
<feature type="region of interest" description="Disordered" evidence="4">
    <location>
        <begin position="79"/>
        <end position="126"/>
    </location>
</feature>
<comment type="subcellular location">
    <subcellularLocation>
        <location evidence="1">Cytoplasm</location>
    </subcellularLocation>
</comment>
<evidence type="ECO:0000256" key="4">
    <source>
        <dbReference type="SAM" id="MobiDB-lite"/>
    </source>
</evidence>
<dbReference type="Proteomes" id="UP000053259">
    <property type="component" value="Unassembled WGS sequence"/>
</dbReference>
<dbReference type="FunCoup" id="A0A0D1XND0">
    <property type="interactions" value="63"/>
</dbReference>
<gene>
    <name evidence="5" type="ORF">PV09_04898</name>
</gene>
<organism evidence="5 6">
    <name type="scientific">Verruconis gallopava</name>
    <dbReference type="NCBI Taxonomy" id="253628"/>
    <lineage>
        <taxon>Eukaryota</taxon>
        <taxon>Fungi</taxon>
        <taxon>Dikarya</taxon>
        <taxon>Ascomycota</taxon>
        <taxon>Pezizomycotina</taxon>
        <taxon>Dothideomycetes</taxon>
        <taxon>Pleosporomycetidae</taxon>
        <taxon>Venturiales</taxon>
        <taxon>Sympoventuriaceae</taxon>
        <taxon>Verruconis</taxon>
    </lineage>
</organism>
<protein>
    <recommendedName>
        <fullName evidence="7">Dynactin subunit 2</fullName>
    </recommendedName>
</protein>
<dbReference type="GeneID" id="27312871"/>
<dbReference type="PANTHER" id="PTHR15346">
    <property type="entry name" value="DYNACTIN SUBUNIT"/>
    <property type="match status" value="1"/>
</dbReference>
<accession>A0A0D1XND0</accession>
<evidence type="ECO:0000313" key="6">
    <source>
        <dbReference type="Proteomes" id="UP000053259"/>
    </source>
</evidence>
<dbReference type="EMBL" id="KN847542">
    <property type="protein sequence ID" value="KIW04081.1"/>
    <property type="molecule type" value="Genomic_DNA"/>
</dbReference>
<dbReference type="Pfam" id="PF04912">
    <property type="entry name" value="Dynamitin"/>
    <property type="match status" value="1"/>
</dbReference>
<feature type="compositionally biased region" description="Acidic residues" evidence="4">
    <location>
        <begin position="115"/>
        <end position="126"/>
    </location>
</feature>
<reference evidence="5 6" key="1">
    <citation type="submission" date="2015-01" db="EMBL/GenBank/DDBJ databases">
        <title>The Genome Sequence of Ochroconis gallopava CBS43764.</title>
        <authorList>
            <consortium name="The Broad Institute Genomics Platform"/>
            <person name="Cuomo C."/>
            <person name="de Hoog S."/>
            <person name="Gorbushina A."/>
            <person name="Stielow B."/>
            <person name="Teixiera M."/>
            <person name="Abouelleil A."/>
            <person name="Chapman S.B."/>
            <person name="Priest M."/>
            <person name="Young S.K."/>
            <person name="Wortman J."/>
            <person name="Nusbaum C."/>
            <person name="Birren B."/>
        </authorList>
    </citation>
    <scope>NUCLEOTIDE SEQUENCE [LARGE SCALE GENOMIC DNA]</scope>
    <source>
        <strain evidence="5 6">CBS 43764</strain>
    </source>
</reference>
<evidence type="ECO:0000313" key="5">
    <source>
        <dbReference type="EMBL" id="KIW04081.1"/>
    </source>
</evidence>
<evidence type="ECO:0000256" key="2">
    <source>
        <dbReference type="ARBA" id="ARBA00022490"/>
    </source>
</evidence>
<dbReference type="VEuPathDB" id="FungiDB:PV09_04898"/>
<dbReference type="STRING" id="253628.A0A0D1XND0"/>
<feature type="region of interest" description="Disordered" evidence="4">
    <location>
        <begin position="1"/>
        <end position="66"/>
    </location>
</feature>
<keyword evidence="6" id="KW-1185">Reference proteome</keyword>
<dbReference type="GO" id="GO:0005737">
    <property type="term" value="C:cytoplasm"/>
    <property type="evidence" value="ECO:0007669"/>
    <property type="project" value="UniProtKB-SubCell"/>
</dbReference>
<proteinExistence type="predicted"/>
<evidence type="ECO:0000256" key="1">
    <source>
        <dbReference type="ARBA" id="ARBA00004496"/>
    </source>
</evidence>
<dbReference type="OrthoDB" id="4977at2759"/>
<feature type="compositionally biased region" description="Polar residues" evidence="4">
    <location>
        <begin position="32"/>
        <end position="42"/>
    </location>
</feature>
<name>A0A0D1XND0_9PEZI</name>
<evidence type="ECO:0000256" key="3">
    <source>
        <dbReference type="SAM" id="Coils"/>
    </source>
</evidence>
<evidence type="ECO:0008006" key="7">
    <source>
        <dbReference type="Google" id="ProtNLM"/>
    </source>
</evidence>
<dbReference type="GO" id="GO:0007017">
    <property type="term" value="P:microtubule-based process"/>
    <property type="evidence" value="ECO:0007669"/>
    <property type="project" value="InterPro"/>
</dbReference>
<dbReference type="InParanoid" id="A0A0D1XND0"/>
<dbReference type="InterPro" id="IPR028133">
    <property type="entry name" value="Dynamitin"/>
</dbReference>
<dbReference type="HOGENOM" id="CLU_038287_0_0_1"/>